<evidence type="ECO:0000256" key="1">
    <source>
        <dbReference type="SAM" id="SignalP"/>
    </source>
</evidence>
<keyword evidence="1" id="KW-0732">Signal</keyword>
<feature type="chain" id="PRO_5042537525" evidence="1">
    <location>
        <begin position="20"/>
        <end position="544"/>
    </location>
</feature>
<proteinExistence type="predicted"/>
<feature type="signal peptide" evidence="1">
    <location>
        <begin position="1"/>
        <end position="19"/>
    </location>
</feature>
<dbReference type="Proteomes" id="UP001221217">
    <property type="component" value="Unassembled WGS sequence"/>
</dbReference>
<dbReference type="InterPro" id="IPR038636">
    <property type="entry name" value="Wzi_sf"/>
</dbReference>
<comment type="caution">
    <text evidence="2">The sequence shown here is derived from an EMBL/GenBank/DDBJ whole genome shotgun (WGS) entry which is preliminary data.</text>
</comment>
<dbReference type="EMBL" id="JAQQAL010000011">
    <property type="protein sequence ID" value="MDC7226178.1"/>
    <property type="molecule type" value="Genomic_DNA"/>
</dbReference>
<accession>A0AAJ1IE86</accession>
<dbReference type="AlphaFoldDB" id="A0AAJ1IE86"/>
<evidence type="ECO:0000313" key="3">
    <source>
        <dbReference type="Proteomes" id="UP001221217"/>
    </source>
</evidence>
<reference evidence="2 3" key="1">
    <citation type="submission" date="2022-12" db="EMBL/GenBank/DDBJ databases">
        <title>Metagenome assembled genome from gulf of manar.</title>
        <authorList>
            <person name="Kohli P."/>
            <person name="Pk S."/>
            <person name="Venkata Ramana C."/>
            <person name="Sasikala C."/>
        </authorList>
    </citation>
    <scope>NUCLEOTIDE SEQUENCE [LARGE SCALE GENOMIC DNA]</scope>
    <source>
        <strain evidence="2">JB008</strain>
    </source>
</reference>
<organism evidence="2 3">
    <name type="scientific">Candidatus Thalassospirochaeta sargassi</name>
    <dbReference type="NCBI Taxonomy" id="3119039"/>
    <lineage>
        <taxon>Bacteria</taxon>
        <taxon>Pseudomonadati</taxon>
        <taxon>Spirochaetota</taxon>
        <taxon>Spirochaetia</taxon>
        <taxon>Spirochaetales</taxon>
        <taxon>Spirochaetaceae</taxon>
        <taxon>Candidatus Thalassospirochaeta</taxon>
    </lineage>
</organism>
<dbReference type="Gene3D" id="2.40.160.130">
    <property type="entry name" value="Capsule assembly protein Wzi"/>
    <property type="match status" value="1"/>
</dbReference>
<sequence>MKRTLVFLIILLIPLSLHANEQRIIPIDSEVYDLLELLSAEAGYAMLSDVMPYSEAQVFGILDQLDKSKLSEAGNNAIDRIYELTEITPVYSEDNFAADISVTAALEGYLHSSDDESQWQYGYEERQPFFTLSVETWFNEGFYAVMEPDLGESRFVLTNTDSDGNYIGNYTNIPSEFGELNYHFPSRGFFSFGGDNWNLQIGRDQLEYGNGETGNLIISSYPDFYDFAKIKGFADNFAYTWTYINFESWDDEDPAQRFMVDHALEARLFDILTLGVNESALFYGEDTELQFISPLIVYHNLFRNHSLYEIIYDTDGTENDITQPTIANICMTVGFELAPLPGFSLYGEYLLDEIQTGVEASEYGEGVMSTPDSNAHMLGIKGSYPLGPGYFSGFFEYIYTSPWCYLVGIEEADMAWTHRELSDVTNSRENVIKAIGLEYGPDTIVFAAEAGYIMPSVFEAALTADYVLKGENYITTEYDDDNTVTTPTGTPEHILVIGLSGSYEIFSFLSAALDLAWVRIGNYEHVQDDVFMDFQAAASIVFNI</sequence>
<protein>
    <submittedName>
        <fullName evidence="2">Uncharacterized protein</fullName>
    </submittedName>
</protein>
<name>A0AAJ1IE86_9SPIO</name>
<evidence type="ECO:0000313" key="2">
    <source>
        <dbReference type="EMBL" id="MDC7226178.1"/>
    </source>
</evidence>
<gene>
    <name evidence="2" type="ORF">PQJ61_05395</name>
</gene>